<evidence type="ECO:0000313" key="1">
    <source>
        <dbReference type="EMBL" id="KAF6413585.1"/>
    </source>
</evidence>
<gene>
    <name evidence="1" type="ORF">HJG59_009779</name>
</gene>
<name>A0A7J8CRV1_MOLMO</name>
<sequence>MAMTLLSGGGRQGYGSISSVVLTQNLTAAPYPEEKLCLSNIAPTSSVLTHMFVWKDLLSALWHSPSSPCAPLNGNRAPLCTSSFIALAWLDWAVREEPGRRPRGLLPLPSLGTRESGTVGSEWAQMVSGVILRVVG</sequence>
<evidence type="ECO:0000313" key="2">
    <source>
        <dbReference type="Proteomes" id="UP000550707"/>
    </source>
</evidence>
<comment type="caution">
    <text evidence="1">The sequence shown here is derived from an EMBL/GenBank/DDBJ whole genome shotgun (WGS) entry which is preliminary data.</text>
</comment>
<organism evidence="1 2">
    <name type="scientific">Molossus molossus</name>
    <name type="common">Pallas' mastiff bat</name>
    <name type="synonym">Vespertilio molossus</name>
    <dbReference type="NCBI Taxonomy" id="27622"/>
    <lineage>
        <taxon>Eukaryota</taxon>
        <taxon>Metazoa</taxon>
        <taxon>Chordata</taxon>
        <taxon>Craniata</taxon>
        <taxon>Vertebrata</taxon>
        <taxon>Euteleostomi</taxon>
        <taxon>Mammalia</taxon>
        <taxon>Eutheria</taxon>
        <taxon>Laurasiatheria</taxon>
        <taxon>Chiroptera</taxon>
        <taxon>Yangochiroptera</taxon>
        <taxon>Molossidae</taxon>
        <taxon>Molossus</taxon>
    </lineage>
</organism>
<reference evidence="1 2" key="1">
    <citation type="journal article" date="2020" name="Nature">
        <title>Six reference-quality genomes reveal evolution of bat adaptations.</title>
        <authorList>
            <person name="Jebb D."/>
            <person name="Huang Z."/>
            <person name="Pippel M."/>
            <person name="Hughes G.M."/>
            <person name="Lavrichenko K."/>
            <person name="Devanna P."/>
            <person name="Winkler S."/>
            <person name="Jermiin L.S."/>
            <person name="Skirmuntt E.C."/>
            <person name="Katzourakis A."/>
            <person name="Burkitt-Gray L."/>
            <person name="Ray D.A."/>
            <person name="Sullivan K.A.M."/>
            <person name="Roscito J.G."/>
            <person name="Kirilenko B.M."/>
            <person name="Davalos L.M."/>
            <person name="Corthals A.P."/>
            <person name="Power M.L."/>
            <person name="Jones G."/>
            <person name="Ransome R.D."/>
            <person name="Dechmann D.K.N."/>
            <person name="Locatelli A.G."/>
            <person name="Puechmaille S.J."/>
            <person name="Fedrigo O."/>
            <person name="Jarvis E.D."/>
            <person name="Hiller M."/>
            <person name="Vernes S.C."/>
            <person name="Myers E.W."/>
            <person name="Teeling E.C."/>
        </authorList>
    </citation>
    <scope>NUCLEOTIDE SEQUENCE [LARGE SCALE GENOMIC DNA]</scope>
    <source>
        <strain evidence="1">MMolMol1</strain>
        <tissue evidence="1">Muscle</tissue>
    </source>
</reference>
<protein>
    <submittedName>
        <fullName evidence="1">Uncharacterized protein</fullName>
    </submittedName>
</protein>
<keyword evidence="2" id="KW-1185">Reference proteome</keyword>
<dbReference type="InParanoid" id="A0A7J8CRV1"/>
<dbReference type="AlphaFoldDB" id="A0A7J8CRV1"/>
<accession>A0A7J8CRV1</accession>
<proteinExistence type="predicted"/>
<dbReference type="EMBL" id="JACASF010000020">
    <property type="protein sequence ID" value="KAF6413585.1"/>
    <property type="molecule type" value="Genomic_DNA"/>
</dbReference>
<dbReference type="Proteomes" id="UP000550707">
    <property type="component" value="Unassembled WGS sequence"/>
</dbReference>